<keyword evidence="2" id="KW-0238">DNA-binding</keyword>
<evidence type="ECO:0000256" key="1">
    <source>
        <dbReference type="SAM" id="MobiDB-lite"/>
    </source>
</evidence>
<dbReference type="GO" id="GO:0003677">
    <property type="term" value="F:DNA binding"/>
    <property type="evidence" value="ECO:0007669"/>
    <property type="project" value="UniProtKB-KW"/>
</dbReference>
<evidence type="ECO:0000313" key="2">
    <source>
        <dbReference type="EMBL" id="CAA9473906.1"/>
    </source>
</evidence>
<feature type="compositionally biased region" description="Basic and acidic residues" evidence="1">
    <location>
        <begin position="1"/>
        <end position="12"/>
    </location>
</feature>
<reference evidence="2" key="1">
    <citation type="submission" date="2020-02" db="EMBL/GenBank/DDBJ databases">
        <authorList>
            <person name="Meier V. D."/>
        </authorList>
    </citation>
    <scope>NUCLEOTIDE SEQUENCE</scope>
    <source>
        <strain evidence="2">AVDCRST_MAG25</strain>
    </source>
</reference>
<gene>
    <name evidence="2" type="ORF">AVDCRST_MAG25-2250</name>
</gene>
<feature type="non-terminal residue" evidence="2">
    <location>
        <position position="90"/>
    </location>
</feature>
<proteinExistence type="predicted"/>
<feature type="non-terminal residue" evidence="2">
    <location>
        <position position="1"/>
    </location>
</feature>
<protein>
    <submittedName>
        <fullName evidence="2">DNA-binding protein HBsu</fullName>
    </submittedName>
</protein>
<feature type="compositionally biased region" description="Basic and acidic residues" evidence="1">
    <location>
        <begin position="40"/>
        <end position="56"/>
    </location>
</feature>
<dbReference type="EMBL" id="CADCVI010000141">
    <property type="protein sequence ID" value="CAA9473906.1"/>
    <property type="molecule type" value="Genomic_DNA"/>
</dbReference>
<sequence length="90" mass="10150">EQDRVDPEDSRRGQLLPGGRPAFLRGVPGGRNRRPQGRRGGPDHGLRQVLRAEARGPRGHQPADEGEDEHRRLQGAEVHRRQRSQRSDPV</sequence>
<name>A0A6J4RQW8_9ACTN</name>
<feature type="region of interest" description="Disordered" evidence="1">
    <location>
        <begin position="1"/>
        <end position="90"/>
    </location>
</feature>
<accession>A0A6J4RQW8</accession>
<dbReference type="AlphaFoldDB" id="A0A6J4RQW8"/>
<organism evidence="2">
    <name type="scientific">uncultured Rubrobacteraceae bacterium</name>
    <dbReference type="NCBI Taxonomy" id="349277"/>
    <lineage>
        <taxon>Bacteria</taxon>
        <taxon>Bacillati</taxon>
        <taxon>Actinomycetota</taxon>
        <taxon>Rubrobacteria</taxon>
        <taxon>Rubrobacterales</taxon>
        <taxon>Rubrobacteraceae</taxon>
        <taxon>environmental samples</taxon>
    </lineage>
</organism>
<feature type="compositionally biased region" description="Basic and acidic residues" evidence="1">
    <location>
        <begin position="68"/>
        <end position="90"/>
    </location>
</feature>